<gene>
    <name evidence="2" type="ORF">MOC45_14255</name>
</gene>
<protein>
    <submittedName>
        <fullName evidence="2">ABC transporter permease subunit</fullName>
    </submittedName>
</protein>
<accession>A0A9Q4DQC6</accession>
<keyword evidence="1" id="KW-0472">Membrane</keyword>
<feature type="transmembrane region" description="Helical" evidence="1">
    <location>
        <begin position="296"/>
        <end position="318"/>
    </location>
</feature>
<organism evidence="2 3">
    <name type="scientific">Bacillus spizizenii</name>
    <name type="common">Bacillus subtilis subsp. spizizenii</name>
    <dbReference type="NCBI Taxonomy" id="96241"/>
    <lineage>
        <taxon>Bacteria</taxon>
        <taxon>Bacillati</taxon>
        <taxon>Bacillota</taxon>
        <taxon>Bacilli</taxon>
        <taxon>Bacillales</taxon>
        <taxon>Bacillaceae</taxon>
        <taxon>Bacillus</taxon>
    </lineage>
</organism>
<evidence type="ECO:0000256" key="1">
    <source>
        <dbReference type="SAM" id="Phobius"/>
    </source>
</evidence>
<feature type="transmembrane region" description="Helical" evidence="1">
    <location>
        <begin position="273"/>
        <end position="290"/>
    </location>
</feature>
<proteinExistence type="predicted"/>
<feature type="transmembrane region" description="Helical" evidence="1">
    <location>
        <begin position="107"/>
        <end position="132"/>
    </location>
</feature>
<comment type="caution">
    <text evidence="2">The sequence shown here is derived from an EMBL/GenBank/DDBJ whole genome shotgun (WGS) entry which is preliminary data.</text>
</comment>
<evidence type="ECO:0000313" key="2">
    <source>
        <dbReference type="EMBL" id="MCY8121748.1"/>
    </source>
</evidence>
<dbReference type="Pfam" id="PF12679">
    <property type="entry name" value="ABC2_membrane_2"/>
    <property type="match status" value="1"/>
</dbReference>
<feature type="transmembrane region" description="Helical" evidence="1">
    <location>
        <begin position="172"/>
        <end position="194"/>
    </location>
</feature>
<keyword evidence="1" id="KW-1133">Transmembrane helix</keyword>
<feature type="transmembrane region" description="Helical" evidence="1">
    <location>
        <begin position="232"/>
        <end position="252"/>
    </location>
</feature>
<evidence type="ECO:0000313" key="3">
    <source>
        <dbReference type="Proteomes" id="UP001070352"/>
    </source>
</evidence>
<dbReference type="Proteomes" id="UP001070352">
    <property type="component" value="Unassembled WGS sequence"/>
</dbReference>
<dbReference type="InterPro" id="IPR053046">
    <property type="entry name" value="ABC-5_transporter"/>
</dbReference>
<dbReference type="PRINTS" id="PR02026">
    <property type="entry name" value="YTRCYTRDABC"/>
</dbReference>
<dbReference type="PANTHER" id="PTHR39177">
    <property type="entry name" value="ABC TRANSPORTER PERMEASE YTRC-RELATED"/>
    <property type="match status" value="1"/>
</dbReference>
<keyword evidence="1" id="KW-0812">Transmembrane</keyword>
<dbReference type="GO" id="GO:0140359">
    <property type="term" value="F:ABC-type transporter activity"/>
    <property type="evidence" value="ECO:0007669"/>
    <property type="project" value="InterPro"/>
</dbReference>
<name>A0A9Q4DQC6_BACSC</name>
<feature type="transmembrane region" description="Helical" evidence="1">
    <location>
        <begin position="16"/>
        <end position="37"/>
    </location>
</feature>
<dbReference type="EMBL" id="JALANJ010000020">
    <property type="protein sequence ID" value="MCY8121748.1"/>
    <property type="molecule type" value="Genomic_DNA"/>
</dbReference>
<reference evidence="2" key="1">
    <citation type="submission" date="2022-02" db="EMBL/GenBank/DDBJ databases">
        <title>Crop Bioprotection Bacillus Genome Sequencing.</title>
        <authorList>
            <person name="Dunlap C."/>
        </authorList>
    </citation>
    <scope>NUCLEOTIDE SEQUENCE</scope>
    <source>
        <strain evidence="2">M18B4</strain>
    </source>
</reference>
<dbReference type="InterPro" id="IPR023264">
    <property type="entry name" value="ABC_transptr_acetoin_YtrC/YtrD"/>
</dbReference>
<dbReference type="GO" id="GO:0005886">
    <property type="term" value="C:plasma membrane"/>
    <property type="evidence" value="ECO:0007669"/>
    <property type="project" value="UniProtKB-SubCell"/>
</dbReference>
<feature type="transmembrane region" description="Helical" evidence="1">
    <location>
        <begin position="65"/>
        <end position="82"/>
    </location>
</feature>
<dbReference type="PANTHER" id="PTHR39177:SF1">
    <property type="entry name" value="ABC TRANSPORTER PERMEASE YTRC-RELATED"/>
    <property type="match status" value="1"/>
</dbReference>
<feature type="transmembrane region" description="Helical" evidence="1">
    <location>
        <begin position="144"/>
        <end position="165"/>
    </location>
</feature>
<sequence>MVDRGLLYREWKQNQVVIVLSIVFLVLANPLIVYHSYSISEACLVRFSDPKFCAFTLNYHINSHIQFNWMIGIILAVCLIGIERSKGTMDFLLSLPYTRRQIFQTKFWLGAIVIVFSQLVGFLLAWLLILILKPEQVNYFEHGSIGMIITSFMFYSLVMAAGTLAGNAFAQLLTAFATAILPYLIITLPIYHIGILSRFQAWDFFSYEFDHKLMDFTPIFYADSSWVSESKYLLLIPAVMSIFFYLIASISFKKQHNERNGHFFLWRKLDRPIQILVIVLGILGFGLVGYSTGKSIVGYIIGMIIGGVVGFLISYFSIYKKVRH</sequence>
<dbReference type="AlphaFoldDB" id="A0A9Q4DQC6"/>